<keyword evidence="7" id="KW-1185">Reference proteome</keyword>
<dbReference type="GO" id="GO:0016788">
    <property type="term" value="F:hydrolase activity, acting on ester bonds"/>
    <property type="evidence" value="ECO:0007669"/>
    <property type="project" value="UniProtKB-ARBA"/>
</dbReference>
<dbReference type="Pfam" id="PF03629">
    <property type="entry name" value="SASA"/>
    <property type="match status" value="1"/>
</dbReference>
<proteinExistence type="predicted"/>
<organism evidence="6 7">
    <name type="scientific">Spirosoma endbachense</name>
    <dbReference type="NCBI Taxonomy" id="2666025"/>
    <lineage>
        <taxon>Bacteria</taxon>
        <taxon>Pseudomonadati</taxon>
        <taxon>Bacteroidota</taxon>
        <taxon>Cytophagia</taxon>
        <taxon>Cytophagales</taxon>
        <taxon>Cytophagaceae</taxon>
        <taxon>Spirosoma</taxon>
    </lineage>
</organism>
<evidence type="ECO:0000259" key="5">
    <source>
        <dbReference type="Pfam" id="PF03629"/>
    </source>
</evidence>
<feature type="region of interest" description="Disordered" evidence="2">
    <location>
        <begin position="968"/>
        <end position="994"/>
    </location>
</feature>
<keyword evidence="3" id="KW-0732">Signal</keyword>
<dbReference type="NCBIfam" id="TIGR01451">
    <property type="entry name" value="B_ant_repeat"/>
    <property type="match status" value="1"/>
</dbReference>
<evidence type="ECO:0000256" key="2">
    <source>
        <dbReference type="SAM" id="MobiDB-lite"/>
    </source>
</evidence>
<dbReference type="InterPro" id="IPR005181">
    <property type="entry name" value="SASA"/>
</dbReference>
<dbReference type="Gene3D" id="3.40.50.1110">
    <property type="entry name" value="SGNH hydrolase"/>
    <property type="match status" value="1"/>
</dbReference>
<dbReference type="Proteomes" id="UP000464577">
    <property type="component" value="Chromosome"/>
</dbReference>
<dbReference type="KEGG" id="senf:GJR95_21325"/>
<dbReference type="EMBL" id="CP045997">
    <property type="protein sequence ID" value="QHV97390.1"/>
    <property type="molecule type" value="Genomic_DNA"/>
</dbReference>
<feature type="domain" description="DUF11" evidence="4">
    <location>
        <begin position="712"/>
        <end position="823"/>
    </location>
</feature>
<dbReference type="InterPro" id="IPR036514">
    <property type="entry name" value="SGNH_hydro_sf"/>
</dbReference>
<feature type="compositionally biased region" description="Polar residues" evidence="2">
    <location>
        <begin position="811"/>
        <end position="822"/>
    </location>
</feature>
<feature type="domain" description="DUF11" evidence="4">
    <location>
        <begin position="871"/>
        <end position="976"/>
    </location>
</feature>
<accession>A0A6P1W042</accession>
<dbReference type="RefSeq" id="WP_162387801.1">
    <property type="nucleotide sequence ID" value="NZ_CP045997.1"/>
</dbReference>
<dbReference type="AlphaFoldDB" id="A0A6P1W042"/>
<evidence type="ECO:0000256" key="1">
    <source>
        <dbReference type="ARBA" id="ARBA00022801"/>
    </source>
</evidence>
<sequence>MSASVRPILMVLLILYSARSFAQLTITSPVPRIVYQRNQSDEATIVITGLAPPTATTIEARFIPMAIEQGEVTPWTPLSFFPSSKAFRGSVLVKKGQYRLDVRAKTGSTLVAETHVNRVGVGEVFVLAGQSNVYGGLQRVPSSEEDRVSCVDFRQETINEYLLPFRFSNVSYGSNIGPSQPPHLWSILGDRLVRRLNVPVMFLGAALGGTSSDEWKQSAAGNLGNTPNSSVYRRLGIALLHYVSRTGARAVLWHQGENDLMTSTQTYFDNIQYVINKSRQQTGFNQLAWMVSRTSFVAGQTSPTVIAAQNQLIAQVHDVFAGPATDSIVGPENRPDGTHMLGEGLYRFINTWEQCLNSTFFNTALPFTPVDSSAFITSGYTLPLIRRPGETIQVASLRADAHEADNQYIAQLVRADNNQVVYESAPGTANPLMVTLPASLPDGQYRMRTNSTHPVTLGTLGEPFQVQQSATPTATQPSIQLTTSGGTTDPAIQRFAYRYEPKSHGFFVMVRSDVPVETRVESMDGGTFGNSGWNLALPSSQGPDYAEFADFNYLNNYPPSAFGVGGVEPGRYRLAVRRQGDSGSGFWYDVSLIEGRNILYYAMEPIPTVPPILTLYGIPVTPPCVSGSFSVSVIVTDGEMNNGNSFTVQLSDATGSFNAGTTIGTGNTSPILATLPSGLPLGTNYRIRVIGSNPAVVSMPGAPLLICPDVADLSLSMQLDNRVPVVGQVVSLTLSLTNTGPQAAAGVRLQSLLPPAITFVDSPNTAVSVLNSAVTIEAGTVSAGETIPYIFRLKATQSGTFATAAQIIGSQTFDPDSQPNSGTGDGQDDASLVDLRTANATGPLVTSPNPNQTPLPVVLSNQPPTDPTKADLSLGMSTSNLTVSANGLVSLTITIFNRGGLVASNTAIQILLPTGWQVTDTTNLTINGQTITASIAEIAADNSVSIVLPVQVSGTGTITAQILSVAEADPDSTPGNGYENGEDDEARISIRTNG</sequence>
<dbReference type="InterPro" id="IPR001434">
    <property type="entry name" value="OmcB-like_DUF11"/>
</dbReference>
<keyword evidence="1" id="KW-0378">Hydrolase</keyword>
<dbReference type="InterPro" id="IPR047589">
    <property type="entry name" value="DUF11_rpt"/>
</dbReference>
<reference evidence="6 7" key="1">
    <citation type="submission" date="2019-11" db="EMBL/GenBank/DDBJ databases">
        <title>Spirosoma endbachense sp. nov., isolated from a natural salt meadow.</title>
        <authorList>
            <person name="Rojas J."/>
            <person name="Ambika Manirajan B."/>
            <person name="Ratering S."/>
            <person name="Suarez C."/>
            <person name="Geissler-Plaum R."/>
            <person name="Schnell S."/>
        </authorList>
    </citation>
    <scope>NUCLEOTIDE SEQUENCE [LARGE SCALE GENOMIC DNA]</scope>
    <source>
        <strain evidence="6 7">I-24</strain>
    </source>
</reference>
<evidence type="ECO:0000259" key="4">
    <source>
        <dbReference type="Pfam" id="PF01345"/>
    </source>
</evidence>
<dbReference type="SUPFAM" id="SSF52266">
    <property type="entry name" value="SGNH hydrolase"/>
    <property type="match status" value="1"/>
</dbReference>
<evidence type="ECO:0000256" key="3">
    <source>
        <dbReference type="SAM" id="SignalP"/>
    </source>
</evidence>
<protein>
    <submittedName>
        <fullName evidence="6">DUF11 domain-containing protein</fullName>
    </submittedName>
</protein>
<evidence type="ECO:0000313" key="7">
    <source>
        <dbReference type="Proteomes" id="UP000464577"/>
    </source>
</evidence>
<gene>
    <name evidence="6" type="ORF">GJR95_21325</name>
</gene>
<feature type="chain" id="PRO_5026906465" evidence="3">
    <location>
        <begin position="23"/>
        <end position="994"/>
    </location>
</feature>
<name>A0A6P1W042_9BACT</name>
<feature type="region of interest" description="Disordered" evidence="2">
    <location>
        <begin position="811"/>
        <end position="830"/>
    </location>
</feature>
<feature type="signal peptide" evidence="3">
    <location>
        <begin position="1"/>
        <end position="22"/>
    </location>
</feature>
<evidence type="ECO:0000313" key="6">
    <source>
        <dbReference type="EMBL" id="QHV97390.1"/>
    </source>
</evidence>
<feature type="domain" description="Sialate O-acetylesterase" evidence="5">
    <location>
        <begin position="123"/>
        <end position="320"/>
    </location>
</feature>
<dbReference type="Pfam" id="PF01345">
    <property type="entry name" value="DUF11"/>
    <property type="match status" value="2"/>
</dbReference>